<organism evidence="2 3">
    <name type="scientific">Ataeniobius toweri</name>
    <dbReference type="NCBI Taxonomy" id="208326"/>
    <lineage>
        <taxon>Eukaryota</taxon>
        <taxon>Metazoa</taxon>
        <taxon>Chordata</taxon>
        <taxon>Craniata</taxon>
        <taxon>Vertebrata</taxon>
        <taxon>Euteleostomi</taxon>
        <taxon>Actinopterygii</taxon>
        <taxon>Neopterygii</taxon>
        <taxon>Teleostei</taxon>
        <taxon>Neoteleostei</taxon>
        <taxon>Acanthomorphata</taxon>
        <taxon>Ovalentaria</taxon>
        <taxon>Atherinomorphae</taxon>
        <taxon>Cyprinodontiformes</taxon>
        <taxon>Goodeidae</taxon>
        <taxon>Ataeniobius</taxon>
    </lineage>
</organism>
<evidence type="ECO:0000256" key="1">
    <source>
        <dbReference type="SAM" id="MobiDB-lite"/>
    </source>
</evidence>
<reference evidence="2 3" key="1">
    <citation type="submission" date="2021-07" db="EMBL/GenBank/DDBJ databases">
        <authorList>
            <person name="Palmer J.M."/>
        </authorList>
    </citation>
    <scope>NUCLEOTIDE SEQUENCE [LARGE SCALE GENOMIC DNA]</scope>
    <source>
        <strain evidence="2 3">AT_MEX2019</strain>
        <tissue evidence="2">Muscle</tissue>
    </source>
</reference>
<comment type="caution">
    <text evidence="2">The sequence shown here is derived from an EMBL/GenBank/DDBJ whole genome shotgun (WGS) entry which is preliminary data.</text>
</comment>
<dbReference type="EMBL" id="JAHUTI010093627">
    <property type="protein sequence ID" value="MED6262635.1"/>
    <property type="molecule type" value="Genomic_DNA"/>
</dbReference>
<evidence type="ECO:0000313" key="2">
    <source>
        <dbReference type="EMBL" id="MED6262635.1"/>
    </source>
</evidence>
<evidence type="ECO:0000313" key="3">
    <source>
        <dbReference type="Proteomes" id="UP001345963"/>
    </source>
</evidence>
<proteinExistence type="predicted"/>
<accession>A0ABU7CLC3</accession>
<dbReference type="Proteomes" id="UP001345963">
    <property type="component" value="Unassembled WGS sequence"/>
</dbReference>
<feature type="region of interest" description="Disordered" evidence="1">
    <location>
        <begin position="131"/>
        <end position="178"/>
    </location>
</feature>
<sequence length="178" mass="19924">MQRCENCHNDIENCSCDITVDDIDQESVIIDFESGTENEMEEEVVDTGVNIQTLSEKTKGTLPAPECTKSVNVDVVPTGIQGGLEMSLADKRVEEGRNVELDILVMPENREKSTQMQDIEREKIVAMHEVPGKSTRKLSIRSETDTDNDLDLTVLQRNRKKGAGTMSKKVDRARKKLS</sequence>
<gene>
    <name evidence="2" type="ORF">ATANTOWER_023130</name>
</gene>
<name>A0ABU7CLC3_9TELE</name>
<protein>
    <submittedName>
        <fullName evidence="2">Uncharacterized protein</fullName>
    </submittedName>
</protein>
<keyword evidence="3" id="KW-1185">Reference proteome</keyword>